<proteinExistence type="predicted"/>
<gene>
    <name evidence="3" type="ORF">EDC39_102196</name>
</gene>
<feature type="signal peptide" evidence="1">
    <location>
        <begin position="1"/>
        <end position="21"/>
    </location>
</feature>
<sequence length="304" mass="33663">MRPFLFLLFAWLMLLPGNVSALDITSVAPNQGEPGTLVTVSGGPFTEDTRVFLGDRQVPVRDLGPRILHFLLPELPPGDYALSLEDGSEKTGQSRFVEILEPTPVITEITPRNVDACGTSADQTIRVRGKHFLPGASLLFDGVVVAMDLRDSGTLEFRIPSTLKAGVYGVQVRNPGGNASLPRSLWVNDIPVLNSVERGEDYVNHYKIILRGKNFYYNSILTVSQPDSSLPNIAHRPLTLHAHRRDNPGRSGSAFQPVPGRLLYVDCQTMIYQRYPSSNQDKRLIFQITNPDGKQSEPMEVFLP</sequence>
<dbReference type="AlphaFoldDB" id="A0A5D3WPQ1"/>
<comment type="caution">
    <text evidence="3">The sequence shown here is derived from an EMBL/GenBank/DDBJ whole genome shotgun (WGS) entry which is preliminary data.</text>
</comment>
<dbReference type="SUPFAM" id="SSF81296">
    <property type="entry name" value="E set domains"/>
    <property type="match status" value="2"/>
</dbReference>
<keyword evidence="4" id="KW-1185">Reference proteome</keyword>
<name>A0A5D3WPQ1_9BACT</name>
<accession>A0A5D3WPQ1</accession>
<dbReference type="InterPro" id="IPR014756">
    <property type="entry name" value="Ig_E-set"/>
</dbReference>
<dbReference type="InterPro" id="IPR002909">
    <property type="entry name" value="IPT_dom"/>
</dbReference>
<dbReference type="Gene3D" id="2.60.40.10">
    <property type="entry name" value="Immunoglobulins"/>
    <property type="match status" value="2"/>
</dbReference>
<feature type="chain" id="PRO_5023078202" evidence="1">
    <location>
        <begin position="22"/>
        <end position="304"/>
    </location>
</feature>
<evidence type="ECO:0000259" key="2">
    <source>
        <dbReference type="Pfam" id="PF01833"/>
    </source>
</evidence>
<reference evidence="3 4" key="1">
    <citation type="submission" date="2019-07" db="EMBL/GenBank/DDBJ databases">
        <title>Genomic Encyclopedia of Type Strains, Phase IV (KMG-IV): sequencing the most valuable type-strain genomes for metagenomic binning, comparative biology and taxonomic classification.</title>
        <authorList>
            <person name="Goeker M."/>
        </authorList>
    </citation>
    <scope>NUCLEOTIDE SEQUENCE [LARGE SCALE GENOMIC DNA]</scope>
    <source>
        <strain evidence="3 4">SS015</strain>
    </source>
</reference>
<dbReference type="EMBL" id="VNIB01000002">
    <property type="protein sequence ID" value="TYO99671.1"/>
    <property type="molecule type" value="Genomic_DNA"/>
</dbReference>
<evidence type="ECO:0000313" key="4">
    <source>
        <dbReference type="Proteomes" id="UP000324159"/>
    </source>
</evidence>
<dbReference type="InterPro" id="IPR013783">
    <property type="entry name" value="Ig-like_fold"/>
</dbReference>
<evidence type="ECO:0000256" key="1">
    <source>
        <dbReference type="SAM" id="SignalP"/>
    </source>
</evidence>
<dbReference type="RefSeq" id="WP_148894977.1">
    <property type="nucleotide sequence ID" value="NZ_VNIB01000002.1"/>
</dbReference>
<protein>
    <submittedName>
        <fullName evidence="3">IPT/TIG domain-containing protein</fullName>
    </submittedName>
</protein>
<organism evidence="3 4">
    <name type="scientific">Geothermobacter ehrlichii</name>
    <dbReference type="NCBI Taxonomy" id="213224"/>
    <lineage>
        <taxon>Bacteria</taxon>
        <taxon>Pseudomonadati</taxon>
        <taxon>Thermodesulfobacteriota</taxon>
        <taxon>Desulfuromonadia</taxon>
        <taxon>Desulfuromonadales</taxon>
        <taxon>Geothermobacteraceae</taxon>
        <taxon>Geothermobacter</taxon>
    </lineage>
</organism>
<evidence type="ECO:0000313" key="3">
    <source>
        <dbReference type="EMBL" id="TYO99671.1"/>
    </source>
</evidence>
<feature type="domain" description="IPT/TIG" evidence="2">
    <location>
        <begin position="104"/>
        <end position="178"/>
    </location>
</feature>
<dbReference type="Pfam" id="PF01833">
    <property type="entry name" value="TIG"/>
    <property type="match status" value="2"/>
</dbReference>
<dbReference type="OrthoDB" id="5401363at2"/>
<feature type="domain" description="IPT/TIG" evidence="2">
    <location>
        <begin position="24"/>
        <end position="88"/>
    </location>
</feature>
<dbReference type="Proteomes" id="UP000324159">
    <property type="component" value="Unassembled WGS sequence"/>
</dbReference>
<keyword evidence="1" id="KW-0732">Signal</keyword>